<dbReference type="Gene3D" id="3.40.1000.10">
    <property type="entry name" value="Mog1/PsbP, alpha/beta/alpha sandwich"/>
    <property type="match status" value="1"/>
</dbReference>
<dbReference type="InterPro" id="IPR007681">
    <property type="entry name" value="Mog1"/>
</dbReference>
<organism evidence="4 5">
    <name type="scientific">Elasticomyces elasticus</name>
    <dbReference type="NCBI Taxonomy" id="574655"/>
    <lineage>
        <taxon>Eukaryota</taxon>
        <taxon>Fungi</taxon>
        <taxon>Dikarya</taxon>
        <taxon>Ascomycota</taxon>
        <taxon>Pezizomycotina</taxon>
        <taxon>Dothideomycetes</taxon>
        <taxon>Dothideomycetidae</taxon>
        <taxon>Mycosphaerellales</taxon>
        <taxon>Teratosphaeriaceae</taxon>
        <taxon>Elasticomyces</taxon>
    </lineage>
</organism>
<gene>
    <name evidence="4" type="ORF">LTR97_005942</name>
</gene>
<comment type="caution">
    <text evidence="4">The sequence shown here is derived from an EMBL/GenBank/DDBJ whole genome shotgun (WGS) entry which is preliminary data.</text>
</comment>
<dbReference type="SUPFAM" id="SSF55724">
    <property type="entry name" value="Mog1p/PsbP-like"/>
    <property type="match status" value="1"/>
</dbReference>
<dbReference type="AlphaFoldDB" id="A0AAN7W7F7"/>
<dbReference type="PANTHER" id="PTHR15837:SF0">
    <property type="entry name" value="RAN GUANINE NUCLEOTIDE RELEASE FACTOR"/>
    <property type="match status" value="1"/>
</dbReference>
<keyword evidence="3" id="KW-0653">Protein transport</keyword>
<evidence type="ECO:0000256" key="1">
    <source>
        <dbReference type="ARBA" id="ARBA00010307"/>
    </source>
</evidence>
<reference evidence="4" key="1">
    <citation type="submission" date="2023-08" db="EMBL/GenBank/DDBJ databases">
        <title>Black Yeasts Isolated from many extreme environments.</title>
        <authorList>
            <person name="Coleine C."/>
            <person name="Stajich J.E."/>
            <person name="Selbmann L."/>
        </authorList>
    </citation>
    <scope>NUCLEOTIDE SEQUENCE</scope>
    <source>
        <strain evidence="4">CCFEE 5810</strain>
    </source>
</reference>
<evidence type="ECO:0008006" key="6">
    <source>
        <dbReference type="Google" id="ProtNLM"/>
    </source>
</evidence>
<dbReference type="GO" id="GO:0005634">
    <property type="term" value="C:nucleus"/>
    <property type="evidence" value="ECO:0007669"/>
    <property type="project" value="TreeGrafter"/>
</dbReference>
<dbReference type="GO" id="GO:0005085">
    <property type="term" value="F:guanyl-nucleotide exchange factor activity"/>
    <property type="evidence" value="ECO:0007669"/>
    <property type="project" value="TreeGrafter"/>
</dbReference>
<sequence>MPFIQDAETAGSAPLTYVPASLYGGAITCLLPSNFADVSDLRQVPDHQEVYLDKDGYTSIVVDILERVEKENDQEALKYHLKDLVQEDEGEVTTWNISEVKMGKLHEIDWCGKGEEMLMYNAVRRDTIPAYTLLATTPPGARQRGRAHEPDFVGVLLLLIRLVEQKTDVLVAVNVPHIPGHYVAGEVDLERRMTGGLLRVGGEIREKIVESLEIKDWELFVQE</sequence>
<accession>A0AAN7W7F7</accession>
<name>A0AAN7W7F7_9PEZI</name>
<evidence type="ECO:0000313" key="4">
    <source>
        <dbReference type="EMBL" id="KAK5699811.1"/>
    </source>
</evidence>
<dbReference type="Pfam" id="PF04603">
    <property type="entry name" value="Mog1"/>
    <property type="match status" value="1"/>
</dbReference>
<dbReference type="Proteomes" id="UP001310594">
    <property type="component" value="Unassembled WGS sequence"/>
</dbReference>
<evidence type="ECO:0000256" key="2">
    <source>
        <dbReference type="ARBA" id="ARBA00022448"/>
    </source>
</evidence>
<evidence type="ECO:0000256" key="3">
    <source>
        <dbReference type="ARBA" id="ARBA00022927"/>
    </source>
</evidence>
<dbReference type="GO" id="GO:0031267">
    <property type="term" value="F:small GTPase binding"/>
    <property type="evidence" value="ECO:0007669"/>
    <property type="project" value="TreeGrafter"/>
</dbReference>
<dbReference type="InterPro" id="IPR016123">
    <property type="entry name" value="Mog1/PsbP_a/b/a-sand"/>
</dbReference>
<protein>
    <recommendedName>
        <fullName evidence="6">Mog1p/PsbP-like protein</fullName>
    </recommendedName>
</protein>
<dbReference type="EMBL" id="JAVRQU010000008">
    <property type="protein sequence ID" value="KAK5699811.1"/>
    <property type="molecule type" value="Genomic_DNA"/>
</dbReference>
<dbReference type="PANTHER" id="PTHR15837">
    <property type="entry name" value="RAN GUANINE NUCLEOTIDE RELEASE FACTOR"/>
    <property type="match status" value="1"/>
</dbReference>
<comment type="similarity">
    <text evidence="1">Belongs to the MOG1 family.</text>
</comment>
<proteinExistence type="inferred from homology"/>
<keyword evidence="2" id="KW-0813">Transport</keyword>
<evidence type="ECO:0000313" key="5">
    <source>
        <dbReference type="Proteomes" id="UP001310594"/>
    </source>
</evidence>
<dbReference type="GO" id="GO:0006606">
    <property type="term" value="P:protein import into nucleus"/>
    <property type="evidence" value="ECO:0007669"/>
    <property type="project" value="TreeGrafter"/>
</dbReference>